<feature type="region of interest" description="Disordered" evidence="10">
    <location>
        <begin position="351"/>
        <end position="386"/>
    </location>
</feature>
<feature type="transmembrane region" description="Helical" evidence="11">
    <location>
        <begin position="502"/>
        <end position="520"/>
    </location>
</feature>
<name>A0A093V1I1_TALMA</name>
<dbReference type="EC" id="1.4.3.5" evidence="5"/>
<keyword evidence="8" id="KW-0256">Endoplasmic reticulum</keyword>
<dbReference type="UniPathway" id="UPA01068">
    <property type="reaction ID" value="UER00304"/>
</dbReference>
<feature type="compositionally biased region" description="Polar residues" evidence="10">
    <location>
        <begin position="1"/>
        <end position="11"/>
    </location>
</feature>
<dbReference type="AlphaFoldDB" id="A0A093V1I1"/>
<dbReference type="PANTHER" id="PTHR10851">
    <property type="entry name" value="PYRIDOXINE-5-PHOSPHATE OXIDASE"/>
    <property type="match status" value="1"/>
</dbReference>
<sequence length="571" mass="62571">MTTERSSTGSQHPKRLVFAPGDISGPNDAGQDIHNIKSAATHLTEGVSRSDTSTPTSVMQQELVSHPARAHQFVINPPLTIAQLHPTNPLHQFHRWFKDPRLPRSSAPETCTLATASLPSGRVSDRVLYFKELDERGWVIYSNWGSKEGKGQQIFGSGFAVSADGSTPGGIHEAAALNEGNRWAALTFFWSLVERQVRIEGLIEPLPREESELYWRTRERGSQIGAWASWQSKVMWSADPGTLPPPEELQQADYDDGRKALEARVKEMEARFAGVEKIPLPPFWGGIRVVPESVEFWQGRASRLHDRFRYLLRWKPEASGSVVLYHELIDNIIRTYVHSSHGNNETAAYQSIENSETETDHTQSPLTGPSELIGYPQTMSSTRGPSLRSSLTLTRWVTLAIASGAFAALNGLFAKLTTTEATGSAATSIAHALNLPEGMVEIIVRAICFGLNLLSNFIMWALFTRALTAAPSTTKVSITNTSANFLVTAVLGMIVFSERVGGLWWLGAVMMGAGCILVGMRDENKDTDGRGQGQGQGNGDNDEAEETITLREEGFDDAGVSGAHAEPYRDE</sequence>
<dbReference type="InterPro" id="IPR037185">
    <property type="entry name" value="EmrE-like"/>
</dbReference>
<evidence type="ECO:0000256" key="11">
    <source>
        <dbReference type="SAM" id="Phobius"/>
    </source>
</evidence>
<comment type="cofactor">
    <cofactor evidence="1">
        <name>FMN</name>
        <dbReference type="ChEBI" id="CHEBI:58210"/>
    </cofactor>
</comment>
<dbReference type="Gene3D" id="2.30.110.10">
    <property type="entry name" value="Electron Transport, Fmn-binding Protein, Chain A"/>
    <property type="match status" value="1"/>
</dbReference>
<feature type="transmembrane region" description="Helical" evidence="11">
    <location>
        <begin position="442"/>
        <end position="464"/>
    </location>
</feature>
<dbReference type="Pfam" id="PF10590">
    <property type="entry name" value="PNP_phzG_C"/>
    <property type="match status" value="1"/>
</dbReference>
<evidence type="ECO:0000256" key="1">
    <source>
        <dbReference type="ARBA" id="ARBA00001917"/>
    </source>
</evidence>
<keyword evidence="6" id="KW-0285">Flavoprotein</keyword>
<evidence type="ECO:0000259" key="12">
    <source>
        <dbReference type="Pfam" id="PF10590"/>
    </source>
</evidence>
<evidence type="ECO:0000256" key="9">
    <source>
        <dbReference type="ARBA" id="ARBA00023002"/>
    </source>
</evidence>
<dbReference type="GO" id="GO:0004733">
    <property type="term" value="F:pyridoxamine phosphate oxidase activity"/>
    <property type="evidence" value="ECO:0007669"/>
    <property type="project" value="UniProtKB-EC"/>
</dbReference>
<dbReference type="eggNOG" id="KOG2586">
    <property type="taxonomic scope" value="Eukaryota"/>
</dbReference>
<dbReference type="InterPro" id="IPR000659">
    <property type="entry name" value="Pyridox_Oxase"/>
</dbReference>
<comment type="caution">
    <text evidence="13">The sequence shown here is derived from an EMBL/GenBank/DDBJ whole genome shotgun (WGS) entry which is preliminary data.</text>
</comment>
<comment type="pathway">
    <text evidence="3">Cofactor metabolism; pyridoxal 5'-phosphate salvage; pyridoxal 5'-phosphate from pyridoxamine 5'-phosphate: step 1/1.</text>
</comment>
<feature type="transmembrane region" description="Helical" evidence="11">
    <location>
        <begin position="476"/>
        <end position="496"/>
    </location>
</feature>
<comment type="pathway">
    <text evidence="4">Cofactor metabolism; pyridoxal 5'-phosphate salvage; pyridoxal 5'-phosphate from pyridoxine 5'-phosphate: step 1/1.</text>
</comment>
<evidence type="ECO:0000256" key="10">
    <source>
        <dbReference type="SAM" id="MobiDB-lite"/>
    </source>
</evidence>
<dbReference type="InterPro" id="IPR019740">
    <property type="entry name" value="Pyridox_Oxase_CS"/>
</dbReference>
<evidence type="ECO:0000256" key="3">
    <source>
        <dbReference type="ARBA" id="ARBA00004738"/>
    </source>
</evidence>
<proteinExistence type="predicted"/>
<protein>
    <recommendedName>
        <fullName evidence="5">pyridoxal 5'-phosphate synthase</fullName>
        <ecNumber evidence="5">1.4.3.5</ecNumber>
    </recommendedName>
</protein>
<evidence type="ECO:0000256" key="7">
    <source>
        <dbReference type="ARBA" id="ARBA00022643"/>
    </source>
</evidence>
<dbReference type="InterPro" id="IPR012349">
    <property type="entry name" value="Split_barrel_FMN-bd"/>
</dbReference>
<evidence type="ECO:0000256" key="6">
    <source>
        <dbReference type="ARBA" id="ARBA00022630"/>
    </source>
</evidence>
<evidence type="ECO:0000256" key="8">
    <source>
        <dbReference type="ARBA" id="ARBA00022824"/>
    </source>
</evidence>
<gene>
    <name evidence="13" type="ORF">GQ26_0191310</name>
</gene>
<feature type="region of interest" description="Disordered" evidence="10">
    <location>
        <begin position="1"/>
        <end position="29"/>
    </location>
</feature>
<dbReference type="GO" id="GO:0008615">
    <property type="term" value="P:pyridoxine biosynthetic process"/>
    <property type="evidence" value="ECO:0007669"/>
    <property type="project" value="InterPro"/>
</dbReference>
<reference evidence="13" key="1">
    <citation type="journal article" date="2014" name="PLoS Genet.">
        <title>Signature Gene Expression Reveals Novel Clues to the Molecular Mechanisms of Dimorphic Transition in Penicillium marneffei.</title>
        <authorList>
            <person name="Yang E."/>
            <person name="Wang G."/>
            <person name="Cai J."/>
            <person name="Woo P.C."/>
            <person name="Lau S.K."/>
            <person name="Yuen K.-Y."/>
            <person name="Chow W.-N."/>
            <person name="Lin X."/>
        </authorList>
    </citation>
    <scope>NUCLEOTIDE SEQUENCE [LARGE SCALE GENOMIC DNA]</scope>
    <source>
        <strain evidence="13">PM1</strain>
    </source>
</reference>
<keyword evidence="11" id="KW-1133">Transmembrane helix</keyword>
<organism evidence="13">
    <name type="scientific">Talaromyces marneffei PM1</name>
    <dbReference type="NCBI Taxonomy" id="1077442"/>
    <lineage>
        <taxon>Eukaryota</taxon>
        <taxon>Fungi</taxon>
        <taxon>Dikarya</taxon>
        <taxon>Ascomycota</taxon>
        <taxon>Pezizomycotina</taxon>
        <taxon>Eurotiomycetes</taxon>
        <taxon>Eurotiomycetidae</taxon>
        <taxon>Eurotiales</taxon>
        <taxon>Trichocomaceae</taxon>
        <taxon>Talaromyces</taxon>
        <taxon>Talaromyces sect. Talaromyces</taxon>
    </lineage>
</organism>
<keyword evidence="9" id="KW-0560">Oxidoreductase</keyword>
<evidence type="ECO:0000256" key="5">
    <source>
        <dbReference type="ARBA" id="ARBA00012801"/>
    </source>
</evidence>
<dbReference type="SUPFAM" id="SSF50475">
    <property type="entry name" value="FMN-binding split barrel"/>
    <property type="match status" value="1"/>
</dbReference>
<comment type="subcellular location">
    <subcellularLocation>
        <location evidence="2">Endoplasmic reticulum membrane</location>
        <topology evidence="2">Multi-pass membrane protein</topology>
    </subcellularLocation>
</comment>
<dbReference type="PANTHER" id="PTHR10851:SF0">
    <property type="entry name" value="PYRIDOXINE-5'-PHOSPHATE OXIDASE"/>
    <property type="match status" value="1"/>
</dbReference>
<dbReference type="EMBL" id="JPOX01000019">
    <property type="protein sequence ID" value="KFX46397.1"/>
    <property type="molecule type" value="Genomic_DNA"/>
</dbReference>
<dbReference type="HOGENOM" id="CLU_032263_0_0_1"/>
<evidence type="ECO:0000256" key="2">
    <source>
        <dbReference type="ARBA" id="ARBA00004477"/>
    </source>
</evidence>
<dbReference type="GO" id="GO:0010181">
    <property type="term" value="F:FMN binding"/>
    <property type="evidence" value="ECO:0007669"/>
    <property type="project" value="InterPro"/>
</dbReference>
<dbReference type="PROSITE" id="PS01064">
    <property type="entry name" value="PYRIDOX_OXIDASE"/>
    <property type="match status" value="1"/>
</dbReference>
<keyword evidence="11" id="KW-0472">Membrane</keyword>
<feature type="compositionally biased region" description="Polar residues" evidence="10">
    <location>
        <begin position="377"/>
        <end position="386"/>
    </location>
</feature>
<dbReference type="SUPFAM" id="SSF103481">
    <property type="entry name" value="Multidrug resistance efflux transporter EmrE"/>
    <property type="match status" value="1"/>
</dbReference>
<feature type="domain" description="Pyridoxine 5'-phosphate oxidase dimerisation C-terminal" evidence="12">
    <location>
        <begin position="284"/>
        <end position="311"/>
    </location>
</feature>
<evidence type="ECO:0000313" key="13">
    <source>
        <dbReference type="EMBL" id="KFX46397.1"/>
    </source>
</evidence>
<evidence type="ECO:0000256" key="4">
    <source>
        <dbReference type="ARBA" id="ARBA00005037"/>
    </source>
</evidence>
<keyword evidence="11" id="KW-0812">Transmembrane</keyword>
<feature type="region of interest" description="Disordered" evidence="10">
    <location>
        <begin position="526"/>
        <end position="571"/>
    </location>
</feature>
<accession>A0A093V1I1</accession>
<dbReference type="InterPro" id="IPR019576">
    <property type="entry name" value="Pyridoxamine_oxidase_dimer_C"/>
</dbReference>
<keyword evidence="7" id="KW-0288">FMN</keyword>